<evidence type="ECO:0008006" key="4">
    <source>
        <dbReference type="Google" id="ProtNLM"/>
    </source>
</evidence>
<proteinExistence type="predicted"/>
<dbReference type="Pfam" id="PF10199">
    <property type="entry name" value="Adaptin_binding"/>
    <property type="match status" value="1"/>
</dbReference>
<name>A0A2T3AWH2_AMORE</name>
<feature type="region of interest" description="Disordered" evidence="1">
    <location>
        <begin position="186"/>
        <end position="211"/>
    </location>
</feature>
<reference evidence="2 3" key="1">
    <citation type="journal article" date="2018" name="New Phytol.">
        <title>Comparative genomics and transcriptomics depict ericoid mycorrhizal fungi as versatile saprotrophs and plant mutualists.</title>
        <authorList>
            <person name="Martino E."/>
            <person name="Morin E."/>
            <person name="Grelet G.A."/>
            <person name="Kuo A."/>
            <person name="Kohler A."/>
            <person name="Daghino S."/>
            <person name="Barry K.W."/>
            <person name="Cichocki N."/>
            <person name="Clum A."/>
            <person name="Dockter R.B."/>
            <person name="Hainaut M."/>
            <person name="Kuo R.C."/>
            <person name="LaButti K."/>
            <person name="Lindahl B.D."/>
            <person name="Lindquist E.A."/>
            <person name="Lipzen A."/>
            <person name="Khouja H.R."/>
            <person name="Magnuson J."/>
            <person name="Murat C."/>
            <person name="Ohm R.A."/>
            <person name="Singer S.W."/>
            <person name="Spatafora J.W."/>
            <person name="Wang M."/>
            <person name="Veneault-Fourrey C."/>
            <person name="Henrissat B."/>
            <person name="Grigoriev I.V."/>
            <person name="Martin F.M."/>
            <person name="Perotto S."/>
        </authorList>
    </citation>
    <scope>NUCLEOTIDE SEQUENCE [LARGE SCALE GENOMIC DNA]</scope>
    <source>
        <strain evidence="2 3">ATCC 22711</strain>
    </source>
</reference>
<dbReference type="GO" id="GO:0016192">
    <property type="term" value="P:vesicle-mediated transport"/>
    <property type="evidence" value="ECO:0007669"/>
    <property type="project" value="InterPro"/>
</dbReference>
<dbReference type="Proteomes" id="UP000241818">
    <property type="component" value="Unassembled WGS sequence"/>
</dbReference>
<dbReference type="PANTHER" id="PTHR28043">
    <property type="entry name" value="INCREASED RECOMBINATION CENTERS PROTEIN 6"/>
    <property type="match status" value="1"/>
</dbReference>
<keyword evidence="3" id="KW-1185">Reference proteome</keyword>
<dbReference type="GO" id="GO:0030674">
    <property type="term" value="F:protein-macromolecule adaptor activity"/>
    <property type="evidence" value="ECO:0007669"/>
    <property type="project" value="TreeGrafter"/>
</dbReference>
<organism evidence="2 3">
    <name type="scientific">Amorphotheca resinae ATCC 22711</name>
    <dbReference type="NCBI Taxonomy" id="857342"/>
    <lineage>
        <taxon>Eukaryota</taxon>
        <taxon>Fungi</taxon>
        <taxon>Dikarya</taxon>
        <taxon>Ascomycota</taxon>
        <taxon>Pezizomycotina</taxon>
        <taxon>Leotiomycetes</taxon>
        <taxon>Helotiales</taxon>
        <taxon>Amorphothecaceae</taxon>
        <taxon>Amorphotheca</taxon>
    </lineage>
</organism>
<evidence type="ECO:0000313" key="3">
    <source>
        <dbReference type="Proteomes" id="UP000241818"/>
    </source>
</evidence>
<dbReference type="InParanoid" id="A0A2T3AWH2"/>
<dbReference type="RefSeq" id="XP_024719013.1">
    <property type="nucleotide sequence ID" value="XM_024861932.1"/>
</dbReference>
<protein>
    <recommendedName>
        <fullName evidence="4">Alpha and gamma adaptin binding protein p34</fullName>
    </recommendedName>
</protein>
<dbReference type="EMBL" id="KZ679014">
    <property type="protein sequence ID" value="PSS13022.1"/>
    <property type="molecule type" value="Genomic_DNA"/>
</dbReference>
<dbReference type="STRING" id="857342.A0A2T3AWH2"/>
<dbReference type="InterPro" id="IPR034627">
    <property type="entry name" value="Irc6"/>
</dbReference>
<dbReference type="PANTHER" id="PTHR28043:SF1">
    <property type="entry name" value="INCREASED RECOMBINATION CENTERS PROTEIN 6"/>
    <property type="match status" value="1"/>
</dbReference>
<dbReference type="OrthoDB" id="10261384at2759"/>
<sequence length="295" mass="32698">MEISHPRRILAVSQPDSGLLDLVKGLTGAVPSVAADSIAGTTHNWEVKTSYYTASIPIWLDEISEPPVWSSEFLAPEAREVLTVLGAFVVCFRKPVDEAGLKDVKVLLENVAEVVKEGCGYSWDGVCLAVAMPQSKTPYLEKSFDEWEELCQEFGFEFVDFESKGRNEFSEPMGIERLKEALEANEWDGGGEDVDGEINFDDLGADDEDEDGSLGFGISAAEMEMEMFGMKQAIYGGGSDREEEIRDEEEGDEEIEQLQAMMLKMQAVRDMGADLPEAERKKLAIKTVNEVMKKL</sequence>
<dbReference type="AlphaFoldDB" id="A0A2T3AWH2"/>
<dbReference type="GeneID" id="36570013"/>
<evidence type="ECO:0000313" key="2">
    <source>
        <dbReference type="EMBL" id="PSS13022.1"/>
    </source>
</evidence>
<gene>
    <name evidence="2" type="ORF">M430DRAFT_124867</name>
</gene>
<evidence type="ECO:0000256" key="1">
    <source>
        <dbReference type="SAM" id="MobiDB-lite"/>
    </source>
</evidence>
<accession>A0A2T3AWH2</accession>
<dbReference type="Gene3D" id="3.40.50.11960">
    <property type="match status" value="1"/>
</dbReference>